<gene>
    <name evidence="1" type="ORF">A2531_01735</name>
</gene>
<dbReference type="AlphaFoldDB" id="A0A1F5TLY7"/>
<evidence type="ECO:0000313" key="2">
    <source>
        <dbReference type="Proteomes" id="UP000177579"/>
    </source>
</evidence>
<evidence type="ECO:0000313" key="1">
    <source>
        <dbReference type="EMBL" id="OGF39928.1"/>
    </source>
</evidence>
<proteinExistence type="predicted"/>
<dbReference type="Proteomes" id="UP000177579">
    <property type="component" value="Unassembled WGS sequence"/>
</dbReference>
<reference evidence="1 2" key="1">
    <citation type="journal article" date="2016" name="Nat. Commun.">
        <title>Thousands of microbial genomes shed light on interconnected biogeochemical processes in an aquifer system.</title>
        <authorList>
            <person name="Anantharaman K."/>
            <person name="Brown C.T."/>
            <person name="Hug L.A."/>
            <person name="Sharon I."/>
            <person name="Castelle C.J."/>
            <person name="Probst A.J."/>
            <person name="Thomas B.C."/>
            <person name="Singh A."/>
            <person name="Wilkins M.J."/>
            <person name="Karaoz U."/>
            <person name="Brodie E.L."/>
            <person name="Williams K.H."/>
            <person name="Hubbard S.S."/>
            <person name="Banfield J.F."/>
        </authorList>
    </citation>
    <scope>NUCLEOTIDE SEQUENCE [LARGE SCALE GENOMIC DNA]</scope>
</reference>
<organism evidence="1 2">
    <name type="scientific">Candidatus Falkowbacteria bacterium RIFOXYD2_FULL_34_120</name>
    <dbReference type="NCBI Taxonomy" id="1798007"/>
    <lineage>
        <taxon>Bacteria</taxon>
        <taxon>Candidatus Falkowiibacteriota</taxon>
    </lineage>
</organism>
<comment type="caution">
    <text evidence="1">The sequence shown here is derived from an EMBL/GenBank/DDBJ whole genome shotgun (WGS) entry which is preliminary data.</text>
</comment>
<name>A0A1F5TLY7_9BACT</name>
<protein>
    <recommendedName>
        <fullName evidence="3">DUF2769 domain-containing protein</fullName>
    </recommendedName>
</protein>
<dbReference type="EMBL" id="MFGO01000039">
    <property type="protein sequence ID" value="OGF39928.1"/>
    <property type="molecule type" value="Genomic_DNA"/>
</dbReference>
<accession>A0A1F5TLY7</accession>
<dbReference type="Pfam" id="PF10967">
    <property type="entry name" value="DUF2769"/>
    <property type="match status" value="1"/>
</dbReference>
<evidence type="ECO:0008006" key="3">
    <source>
        <dbReference type="Google" id="ProtNLM"/>
    </source>
</evidence>
<dbReference type="InterPro" id="IPR020075">
    <property type="entry name" value="Uncharacterised_AF2234"/>
</dbReference>
<sequence length="73" mass="8038">MTKVENKKENLMRCICESCPSYSECTKGEMQGLFCARAKSLCGFDKKGCVCGNCPLTEEFRLTGGYYCESGAV</sequence>